<evidence type="ECO:0000313" key="2">
    <source>
        <dbReference type="Proteomes" id="UP000242814"/>
    </source>
</evidence>
<protein>
    <submittedName>
        <fullName evidence="1">Uncharacterized protein</fullName>
    </submittedName>
</protein>
<dbReference type="EMBL" id="LZYO01000300">
    <property type="protein sequence ID" value="ODH19952.1"/>
    <property type="molecule type" value="Genomic_DNA"/>
</dbReference>
<evidence type="ECO:0000313" key="1">
    <source>
        <dbReference type="EMBL" id="ODH19952.1"/>
    </source>
</evidence>
<sequence>MNTLALTEPVRDTNGLRTLSKDIYSLRMAFDSIILLKEWKDLLDLPKDYPNPYHRGRVQFICGINPFNGVSEHAVLLQHDAYHRSNSGIERVE</sequence>
<reference evidence="1 2" key="1">
    <citation type="submission" date="2016-06" db="EMBL/GenBank/DDBJ databases">
        <authorList>
            <person name="Kjaerup R.B."/>
            <person name="Dalgaard T.S."/>
            <person name="Juul-Madsen H.R."/>
        </authorList>
    </citation>
    <scope>NUCLEOTIDE SEQUENCE [LARGE SCALE GENOMIC DNA]</scope>
    <source>
        <strain evidence="1 2">Pb300</strain>
    </source>
</reference>
<comment type="caution">
    <text evidence="1">The sequence shown here is derived from an EMBL/GenBank/DDBJ whole genome shotgun (WGS) entry which is preliminary data.</text>
</comment>
<organism evidence="1 2">
    <name type="scientific">Paracoccidioides brasiliensis</name>
    <dbReference type="NCBI Taxonomy" id="121759"/>
    <lineage>
        <taxon>Eukaryota</taxon>
        <taxon>Fungi</taxon>
        <taxon>Dikarya</taxon>
        <taxon>Ascomycota</taxon>
        <taxon>Pezizomycotina</taxon>
        <taxon>Eurotiomycetes</taxon>
        <taxon>Eurotiomycetidae</taxon>
        <taxon>Onygenales</taxon>
        <taxon>Ajellomycetaceae</taxon>
        <taxon>Paracoccidioides</taxon>
    </lineage>
</organism>
<gene>
    <name evidence="1" type="ORF">ACO22_06033</name>
</gene>
<name>A0A1D2J8Q1_PARBR</name>
<accession>A0A1D2J8Q1</accession>
<proteinExistence type="predicted"/>
<dbReference type="AlphaFoldDB" id="A0A1D2J8Q1"/>
<dbReference type="Proteomes" id="UP000242814">
    <property type="component" value="Unassembled WGS sequence"/>
</dbReference>